<name>A0A1G9N825_9FIRM</name>
<dbReference type="Pfam" id="PF12654">
    <property type="entry name" value="DUF3786"/>
    <property type="match status" value="1"/>
</dbReference>
<organism evidence="2 3">
    <name type="scientific">Romboutsia lituseburensis DSM 797</name>
    <dbReference type="NCBI Taxonomy" id="1121325"/>
    <lineage>
        <taxon>Bacteria</taxon>
        <taxon>Bacillati</taxon>
        <taxon>Bacillota</taxon>
        <taxon>Clostridia</taxon>
        <taxon>Peptostreptococcales</taxon>
        <taxon>Peptostreptococcaceae</taxon>
        <taxon>Romboutsia</taxon>
    </lineage>
</organism>
<feature type="domain" description="DUF3786" evidence="1">
    <location>
        <begin position="21"/>
        <end position="197"/>
    </location>
</feature>
<dbReference type="Proteomes" id="UP000199068">
    <property type="component" value="Unassembled WGS sequence"/>
</dbReference>
<dbReference type="RefSeq" id="WP_092725219.1">
    <property type="nucleotide sequence ID" value="NZ_FNGW01000003.1"/>
</dbReference>
<dbReference type="STRING" id="1121325.SAMN04515677_103502"/>
<dbReference type="EMBL" id="FNGW01000003">
    <property type="protein sequence ID" value="SDL82257.1"/>
    <property type="molecule type" value="Genomic_DNA"/>
</dbReference>
<keyword evidence="3" id="KW-1185">Reference proteome</keyword>
<protein>
    <recommendedName>
        <fullName evidence="1">DUF3786 domain-containing protein</fullName>
    </recommendedName>
</protein>
<reference evidence="2 3" key="1">
    <citation type="submission" date="2016-10" db="EMBL/GenBank/DDBJ databases">
        <authorList>
            <person name="de Groot N.N."/>
        </authorList>
    </citation>
    <scope>NUCLEOTIDE SEQUENCE [LARGE SCALE GENOMIC DNA]</scope>
    <source>
        <strain evidence="2 3">DSM 797</strain>
    </source>
</reference>
<dbReference type="AlphaFoldDB" id="A0A1G9N825"/>
<gene>
    <name evidence="2" type="ORF">SAMN04515677_103502</name>
</gene>
<accession>A0A1G9N825</accession>
<proteinExistence type="predicted"/>
<evidence type="ECO:0000313" key="3">
    <source>
        <dbReference type="Proteomes" id="UP000199068"/>
    </source>
</evidence>
<evidence type="ECO:0000259" key="1">
    <source>
        <dbReference type="Pfam" id="PF12654"/>
    </source>
</evidence>
<dbReference type="InterPro" id="IPR024264">
    <property type="entry name" value="DUF3786"/>
</dbReference>
<evidence type="ECO:0000313" key="2">
    <source>
        <dbReference type="EMBL" id="SDL82257.1"/>
    </source>
</evidence>
<sequence>MKSNYKVAYDSEWNKLKQLNPTDVERRLNVKYYTDKRQYIVPFFEKDYVLDFDSETIYRKKDGKVPEISDAIIILNYLTYSAEKIINTNKWVSLKEIPNGGALFYPAFYKASILELIKKFGKNINIFEQSALKLGGSYIKFGDKGYEFKVLPKVNICIAVWEGDDEISPNATILFEPSLQHLMHIETIIGVGMCVSNKLISISGN</sequence>